<proteinExistence type="predicted"/>
<gene>
    <name evidence="3" type="ORF">FPB0191_01454</name>
</gene>
<evidence type="ECO:0000259" key="2">
    <source>
        <dbReference type="Pfam" id="PF25023"/>
    </source>
</evidence>
<keyword evidence="1" id="KW-0677">Repeat</keyword>
<dbReference type="STRING" id="1267021.FPB0191_01454"/>
<dbReference type="NCBIfam" id="TIGR03696">
    <property type="entry name" value="Rhs_assc_core"/>
    <property type="match status" value="1"/>
</dbReference>
<dbReference type="Proteomes" id="UP000030901">
    <property type="component" value="Chromosome"/>
</dbReference>
<evidence type="ECO:0000313" key="4">
    <source>
        <dbReference type="Proteomes" id="UP000030901"/>
    </source>
</evidence>
<keyword evidence="4" id="KW-1185">Reference proteome</keyword>
<dbReference type="Gene3D" id="2.180.10.10">
    <property type="entry name" value="RHS repeat-associated core"/>
    <property type="match status" value="3"/>
</dbReference>
<feature type="domain" description="Teneurin-like YD-shell" evidence="2">
    <location>
        <begin position="899"/>
        <end position="1201"/>
    </location>
</feature>
<organism evidence="3 4">
    <name type="scientific">Frischella perrara</name>
    <dbReference type="NCBI Taxonomy" id="1267021"/>
    <lineage>
        <taxon>Bacteria</taxon>
        <taxon>Pseudomonadati</taxon>
        <taxon>Pseudomonadota</taxon>
        <taxon>Gammaproteobacteria</taxon>
        <taxon>Orbales</taxon>
        <taxon>Orbaceae</taxon>
        <taxon>Frischella</taxon>
    </lineage>
</organism>
<dbReference type="Pfam" id="PF25023">
    <property type="entry name" value="TEN_YD-shell"/>
    <property type="match status" value="3"/>
</dbReference>
<dbReference type="InterPro" id="IPR050708">
    <property type="entry name" value="T6SS_VgrG/RHS"/>
</dbReference>
<evidence type="ECO:0000256" key="1">
    <source>
        <dbReference type="ARBA" id="ARBA00022737"/>
    </source>
</evidence>
<dbReference type="PANTHER" id="PTHR32305:SF15">
    <property type="entry name" value="PROTEIN RHSA-RELATED"/>
    <property type="match status" value="1"/>
</dbReference>
<dbReference type="PANTHER" id="PTHR32305">
    <property type="match status" value="1"/>
</dbReference>
<dbReference type="HOGENOM" id="CLU_003684_1_1_6"/>
<dbReference type="EMBL" id="CP009056">
    <property type="protein sequence ID" value="AJA45271.1"/>
    <property type="molecule type" value="Genomic_DNA"/>
</dbReference>
<dbReference type="OrthoDB" id="9816400at2"/>
<feature type="domain" description="Teneurin-like YD-shell" evidence="2">
    <location>
        <begin position="193"/>
        <end position="584"/>
    </location>
</feature>
<evidence type="ECO:0000313" key="3">
    <source>
        <dbReference type="EMBL" id="AJA45271.1"/>
    </source>
</evidence>
<dbReference type="KEGG" id="fpp:FPB0191_01454"/>
<sequence length="1347" mass="154062">MINEHIKRLIIIFIITITLPLQKIAHAQLFYNDQQIISGESYDNVKLPNLEYIESNVDLRVKVLGGEVKLNRSWVNGRWYANPAWTNLRFILDPLDNSVKTIDRAGTMYQRVKNDQLFTYETVAIKKIESGWRWFDQQGNWINFDDKGRLLEYGDANNVKVSFILDDEGRRIAINDHFGELVYRFTYNDQENLVQVTDREGRTVNYEWSGNKLVKVIDVMGNEWFYGYDANGQLNQKTSPDGNFIKIDYTVSTPAPLTAMTSGKEGAVISQNPVITTGSINRDTKLAQVGKIIEKNGAVTIYNRHYNRINKQFSITLTAANGEKITTEYDSKGRKLKQTINDNLTELYQRDTLNNEVKFTNERGLNTTIQYNESNFPTKIVYPNGASEFYEYNKSNKLIKITNINGLVVTFDYDNLMRPKEVIFALGKPEQRKISFSYDNYGQQIAAIISDGNKTIELQKTFDRYGNIITYTDGKGYQSQYTYNIQGQIKTVKNYLQDFWQFNYNLAGYSTEIIDPLNHSMFFTTDFMGRLTKYIDALGHETLFNYSFTPDGYETKVTNPLNQTTTYQYDNLYHLIKTISTTGLEKQKIYNAEGEIIQDIDEVGNVITYEYGTKGSDLAGLVAKIVLPTYSAVFSYNNTNNITEINQLLGDNKTITKHFVYDQMGSLTQVIDAANRLTQTDFNILGYPIKKIDAVGGQTTFERDLLGNLNKIIDANENQYSYVYDENNNLIKETKSLGNEVEYFYNEIDQLVEQKNSNGNRVIYQYDKAGNNIKKSYLDKAQSIPSQEIYYSYNEANQLIEVQQTGDTNTHFIYQRDALGRVIQETISYGDGNDKITKTLKYSYDEEGNLISFNYPDNSSVNYQYDKNQLIQATLANGEIITWSNYQWLMPTKINYPSITQNNLYDPLLRILQINVSNNDKSLLKRDYLYDEVGNISQIETENGLINYQYDSLDRMTMSKPSNEIQNLGVPIESYEYDLIGNRISSLQYSEEWIYNQFNQLTKLGDGENKTILTYTPNGQLASEVTSDKKWSYHYNAADRLISVKDENNEIASYQYDAFGRRISKMVNGEVTYFMYANEGLIAELNNNGELIVAYGWVPNSEWGTHPLWYAKLAMNQTLQTATYNYLITDHLGTPQLAFNNQGQPTWKIYNDAFGNVILDPNNNITLNLRFPGQYYDQETGLFYNYFRDYNPKIGRYIQSDPIGISGGINTYIYANSNPLIYIDPNGKFGLVGAAWGAGLSFGGQLLVNYYITGNAWVSFRCIKFQKVLVSAALGAASPGLFQLVKPGCCELGLARSDVILYHLGFTQPVKATFNKILPNLRFGDDCECKDIDNGLFGKFSHKSTTL</sequence>
<accession>A0A0A7S7L1</accession>
<reference evidence="3 4" key="1">
    <citation type="journal article" date="2014" name="Appl. Environ. Microbiol.">
        <title>Gut symbionts from distinct hosts exhibit genotoxic activity via divergent colibactin biosynthetic pathways.</title>
        <authorList>
            <person name="Engel P."/>
            <person name="Vizcaino M.I."/>
            <person name="Crawford J.M."/>
        </authorList>
    </citation>
    <scope>NUCLEOTIDE SEQUENCE [LARGE SCALE GENOMIC DNA]</scope>
    <source>
        <strain evidence="3 4">PEB0191</strain>
    </source>
</reference>
<feature type="domain" description="Teneurin-like YD-shell" evidence="2">
    <location>
        <begin position="634"/>
        <end position="829"/>
    </location>
</feature>
<dbReference type="InterPro" id="IPR056823">
    <property type="entry name" value="TEN-like_YD-shell"/>
</dbReference>
<dbReference type="RefSeq" id="WP_039104983.1">
    <property type="nucleotide sequence ID" value="NZ_CP009056.1"/>
</dbReference>
<dbReference type="InterPro" id="IPR006530">
    <property type="entry name" value="YD"/>
</dbReference>
<name>A0A0A7S7L1_FRIPE</name>
<dbReference type="InterPro" id="IPR022385">
    <property type="entry name" value="Rhs_assc_core"/>
</dbReference>
<dbReference type="NCBIfam" id="TIGR01643">
    <property type="entry name" value="YD_repeat_2x"/>
    <property type="match status" value="2"/>
</dbReference>
<protein>
    <submittedName>
        <fullName evidence="3">RHS repeat-associated core domain protein</fullName>
    </submittedName>
</protein>